<feature type="compositionally biased region" description="Polar residues" evidence="1">
    <location>
        <begin position="994"/>
        <end position="1008"/>
    </location>
</feature>
<feature type="region of interest" description="Disordered" evidence="1">
    <location>
        <begin position="784"/>
        <end position="803"/>
    </location>
</feature>
<protein>
    <submittedName>
        <fullName evidence="2">Uncharacterized protein</fullName>
    </submittedName>
</protein>
<sequence length="1106" mass="121816">MSYTIPDLRFEQSFMRQLNAYAGNKELDGRHSALNPKNYNPLPKLTDGELELLNENVDKEEEEYLEDPEPLKPITPRIVIFAIVKDQIVLPLLQGFFITGFLISVRPILALLVKNGQHAGTWVSNLLGLNRLTTNRSSRNPRGTAYTGVNPNTNNPNKPHAGALAAALTIGNAMKQGNQSQSIPRSQSFQYQQPQTQQRTPSLSTSNGSLLKRGSRSSFQPQQPQAPAQRRLSNGSFSSQGSINRGATSQAAAYYNSHHPEVYDVDDSFNDSYLDEITEESTQVYLNNKANMQDLRLPTAHSQGHGFQASAVPPAPVRMVKKYVPSPTGIKVIEVPESTFQKEVARSNSMRLNPISSRSGSLRNSANKKPASRTSSLNIKSQQKPVQSIRNVSSPVKMQSMNEDINLEDSLGRIDTAQAQEAKLKALEAEIEREKQLAKQLEEKRLEYQRLREQNLANERKEKELDDSSIEKNTIENKKESSYANDDEYIPIIEKTKAVDELDKKELEHDKEGEEEKLKNLEQTEPELSEQEIDQPILSENNAASTSSLNDSVVYNVPKPPQSEGNIDHAADIADSEFSPEDEGNIRVAVIVDNADDDEGSTARPHSQNFASDIEVVSDYDDEGEEVNKARTWKPDDTDRLDADSEMRVIAQYGMNSSELVDEIPALNDGSNAVETSTRVAGDGKVSSEVIEPHTDDDPNAGTINSKVESADTLLPPTVATVSSSKSSVYSNDLAKKPMKSAMKSSSSYSQLPAKQGPSPAHANSNAAKQAYLSLTTAENTRLNSKLSNSELPNQAFPSARPQVNVHSNDLAYLGASNGGAYPQFATSPQLQKTPAKRLSQQTLRKQQPPPQQHSQFRSTMRPQSMAGHGTQYQQQHQQQYQQHQQMHPPQHNLPQSMSNRSLRNSTYVQPIAPHPALQKGYVSPAKVKAADLYAKAQSRPRSEFRPLKKQSSFTKELSDDVPPRSPSRDHNTGTQSKPQPRTTLRNASGPLVAQNNENQQQAITQRANVGGAAPSSFASRFADSDDDLPLKNGASGNTTGFKSRFNDSDEHLPKVAAPAAQSSTQTQSGFSTMRADKDAQAPPPPPPKEKKKFGGKLRKLFQSKN</sequence>
<feature type="region of interest" description="Disordered" evidence="1">
    <location>
        <begin position="597"/>
        <end position="640"/>
    </location>
</feature>
<feature type="compositionally biased region" description="Basic residues" evidence="1">
    <location>
        <begin position="1090"/>
        <end position="1106"/>
    </location>
</feature>
<feature type="region of interest" description="Disordered" evidence="1">
    <location>
        <begin position="175"/>
        <end position="245"/>
    </location>
</feature>
<feature type="compositionally biased region" description="Polar residues" evidence="1">
    <location>
        <begin position="137"/>
        <end position="157"/>
    </location>
</feature>
<feature type="region of interest" description="Disordered" evidence="1">
    <location>
        <begin position="936"/>
        <end position="1106"/>
    </location>
</feature>
<feature type="compositionally biased region" description="Basic and acidic residues" evidence="1">
    <location>
        <begin position="1045"/>
        <end position="1054"/>
    </location>
</feature>
<gene>
    <name evidence="2" type="ORF">KGF57_002418</name>
</gene>
<dbReference type="AlphaFoldDB" id="A0AAD5BEZ0"/>
<feature type="compositionally biased region" description="Low complexity" evidence="1">
    <location>
        <begin position="740"/>
        <end position="750"/>
    </location>
</feature>
<keyword evidence="3" id="KW-1185">Reference proteome</keyword>
<feature type="compositionally biased region" description="Low complexity" evidence="1">
    <location>
        <begin position="1057"/>
        <end position="1073"/>
    </location>
</feature>
<feature type="region of interest" description="Disordered" evidence="1">
    <location>
        <begin position="813"/>
        <end position="899"/>
    </location>
</feature>
<feature type="compositionally biased region" description="Low complexity" evidence="1">
    <location>
        <begin position="184"/>
        <end position="206"/>
    </location>
</feature>
<dbReference type="RefSeq" id="XP_051609020.1">
    <property type="nucleotide sequence ID" value="XM_051751730.1"/>
</dbReference>
<feature type="compositionally biased region" description="Basic and acidic residues" evidence="1">
    <location>
        <begin position="498"/>
        <end position="522"/>
    </location>
</feature>
<feature type="compositionally biased region" description="Basic and acidic residues" evidence="1">
    <location>
        <begin position="957"/>
        <end position="972"/>
    </location>
</feature>
<proteinExistence type="predicted"/>
<feature type="compositionally biased region" description="Low complexity" evidence="1">
    <location>
        <begin position="1013"/>
        <end position="1022"/>
    </location>
</feature>
<feature type="compositionally biased region" description="Acidic residues" evidence="1">
    <location>
        <begin position="524"/>
        <end position="533"/>
    </location>
</feature>
<dbReference type="Proteomes" id="UP001204833">
    <property type="component" value="Unassembled WGS sequence"/>
</dbReference>
<feature type="region of interest" description="Disordered" evidence="1">
    <location>
        <begin position="344"/>
        <end position="397"/>
    </location>
</feature>
<feature type="compositionally biased region" description="Low complexity" evidence="1">
    <location>
        <begin position="220"/>
        <end position="229"/>
    </location>
</feature>
<feature type="compositionally biased region" description="Polar residues" evidence="1">
    <location>
        <begin position="853"/>
        <end position="863"/>
    </location>
</feature>
<feature type="compositionally biased region" description="Acidic residues" evidence="1">
    <location>
        <begin position="616"/>
        <end position="625"/>
    </location>
</feature>
<evidence type="ECO:0000256" key="1">
    <source>
        <dbReference type="SAM" id="MobiDB-lite"/>
    </source>
</evidence>
<feature type="compositionally biased region" description="Low complexity" evidence="1">
    <location>
        <begin position="722"/>
        <end position="731"/>
    </location>
</feature>
<name>A0AAD5BEZ0_9ASCO</name>
<feature type="compositionally biased region" description="Polar residues" evidence="1">
    <location>
        <begin position="784"/>
        <end position="797"/>
    </location>
</feature>
<feature type="compositionally biased region" description="Polar residues" evidence="1">
    <location>
        <begin position="669"/>
        <end position="679"/>
    </location>
</feature>
<comment type="caution">
    <text evidence="2">The sequence shown here is derived from an EMBL/GenBank/DDBJ whole genome shotgun (WGS) entry which is preliminary data.</text>
</comment>
<organism evidence="2 3">
    <name type="scientific">Candida theae</name>
    <dbReference type="NCBI Taxonomy" id="1198502"/>
    <lineage>
        <taxon>Eukaryota</taxon>
        <taxon>Fungi</taxon>
        <taxon>Dikarya</taxon>
        <taxon>Ascomycota</taxon>
        <taxon>Saccharomycotina</taxon>
        <taxon>Pichiomycetes</taxon>
        <taxon>Debaryomycetaceae</taxon>
        <taxon>Candida/Lodderomyces clade</taxon>
        <taxon>Candida</taxon>
    </lineage>
</organism>
<feature type="region of interest" description="Disordered" evidence="1">
    <location>
        <begin position="668"/>
        <end position="770"/>
    </location>
</feature>
<dbReference type="EMBL" id="JAIHNG010000116">
    <property type="protein sequence ID" value="KAI5958573.1"/>
    <property type="molecule type" value="Genomic_DNA"/>
</dbReference>
<feature type="region of interest" description="Disordered" evidence="1">
    <location>
        <begin position="459"/>
        <end position="479"/>
    </location>
</feature>
<feature type="region of interest" description="Disordered" evidence="1">
    <location>
        <begin position="134"/>
        <end position="161"/>
    </location>
</feature>
<feature type="region of interest" description="Disordered" evidence="1">
    <location>
        <begin position="498"/>
        <end position="567"/>
    </location>
</feature>
<feature type="compositionally biased region" description="Polar residues" evidence="1">
    <location>
        <begin position="973"/>
        <end position="987"/>
    </location>
</feature>
<feature type="compositionally biased region" description="Polar residues" evidence="1">
    <location>
        <begin position="231"/>
        <end position="245"/>
    </location>
</feature>
<dbReference type="GeneID" id="76150477"/>
<feature type="compositionally biased region" description="Low complexity" evidence="1">
    <location>
        <begin position="872"/>
        <end position="891"/>
    </location>
</feature>
<accession>A0AAD5BEZ0</accession>
<feature type="compositionally biased region" description="Polar residues" evidence="1">
    <location>
        <begin position="825"/>
        <end position="846"/>
    </location>
</feature>
<evidence type="ECO:0000313" key="3">
    <source>
        <dbReference type="Proteomes" id="UP001204833"/>
    </source>
</evidence>
<evidence type="ECO:0000313" key="2">
    <source>
        <dbReference type="EMBL" id="KAI5958573.1"/>
    </source>
</evidence>
<reference evidence="2 3" key="1">
    <citation type="journal article" date="2022" name="DNA Res.">
        <title>Genome analysis of five recently described species of the CUG-Ser clade uncovers Candida theae as a new hybrid lineage with pathogenic potential in the Candida parapsilosis species complex.</title>
        <authorList>
            <person name="Mixao V."/>
            <person name="Del Olmo V."/>
            <person name="Hegedusova E."/>
            <person name="Saus E."/>
            <person name="Pryszcz L."/>
            <person name="Cillingova A."/>
            <person name="Nosek J."/>
            <person name="Gabaldon T."/>
        </authorList>
    </citation>
    <scope>NUCLEOTIDE SEQUENCE [LARGE SCALE GENOMIC DNA]</scope>
    <source>
        <strain evidence="2 3">CBS 12239</strain>
    </source>
</reference>
<feature type="compositionally biased region" description="Polar residues" evidence="1">
    <location>
        <begin position="538"/>
        <end position="553"/>
    </location>
</feature>
<feature type="compositionally biased region" description="Basic and acidic residues" evidence="1">
    <location>
        <begin position="626"/>
        <end position="640"/>
    </location>
</feature>